<dbReference type="PANTHER" id="PTHR35007">
    <property type="entry name" value="INTEGRAL MEMBRANE PROTEIN-RELATED"/>
    <property type="match status" value="1"/>
</dbReference>
<keyword evidence="3 7" id="KW-0812">Transmembrane</keyword>
<evidence type="ECO:0000259" key="9">
    <source>
        <dbReference type="Pfam" id="PF00482"/>
    </source>
</evidence>
<dbReference type="Pfam" id="PF00482">
    <property type="entry name" value="T2SSF"/>
    <property type="match status" value="1"/>
</dbReference>
<evidence type="ECO:0000313" key="10">
    <source>
        <dbReference type="EMBL" id="OMH26997.1"/>
    </source>
</evidence>
<keyword evidence="11" id="KW-1185">Reference proteome</keyword>
<dbReference type="PANTHER" id="PTHR35007:SF3">
    <property type="entry name" value="POSSIBLE CONSERVED ALANINE RICH MEMBRANE PROTEIN"/>
    <property type="match status" value="1"/>
</dbReference>
<keyword evidence="2" id="KW-1003">Cell membrane</keyword>
<proteinExistence type="predicted"/>
<dbReference type="STRING" id="554083.BKD30_04230"/>
<keyword evidence="4 7" id="KW-1133">Transmembrane helix</keyword>
<feature type="signal peptide" evidence="8">
    <location>
        <begin position="1"/>
        <end position="23"/>
    </location>
</feature>
<accession>A0A1R1LHK6</accession>
<feature type="region of interest" description="Disordered" evidence="6">
    <location>
        <begin position="25"/>
        <end position="54"/>
    </location>
</feature>
<dbReference type="AlphaFoldDB" id="A0A1R1LHK6"/>
<evidence type="ECO:0000256" key="6">
    <source>
        <dbReference type="SAM" id="MobiDB-lite"/>
    </source>
</evidence>
<reference evidence="10 11" key="1">
    <citation type="submission" date="2016-12" db="EMBL/GenBank/DDBJ databases">
        <title>Draft genome of Tersicoccus phoenicis 1P05MA.</title>
        <authorList>
            <person name="Nakajima Y."/>
            <person name="Yoshizawa S."/>
            <person name="Nakamura K."/>
            <person name="Ogura Y."/>
            <person name="Hayashi T."/>
            <person name="Kogure K."/>
        </authorList>
    </citation>
    <scope>NUCLEOTIDE SEQUENCE [LARGE SCALE GENOMIC DNA]</scope>
    <source>
        <strain evidence="10 11">1p05MA</strain>
    </source>
</reference>
<evidence type="ECO:0000256" key="3">
    <source>
        <dbReference type="ARBA" id="ARBA00022692"/>
    </source>
</evidence>
<evidence type="ECO:0000256" key="8">
    <source>
        <dbReference type="SAM" id="SignalP"/>
    </source>
</evidence>
<comment type="caution">
    <text evidence="10">The sequence shown here is derived from an EMBL/GenBank/DDBJ whole genome shotgun (WGS) entry which is preliminary data.</text>
</comment>
<dbReference type="EMBL" id="MRDE01000018">
    <property type="protein sequence ID" value="OMH26997.1"/>
    <property type="molecule type" value="Genomic_DNA"/>
</dbReference>
<sequence length="212" mass="22037">MTGLLLSLLCGAAVVVAGLPASAHRGEPGIRPGTLRREGPARPRARGSGPPRSSPDAALLLDLLAAMFEAGVAIDPALDLLSRLHPLTVGPQLERVVAARRLGADWPTATAMTVRMRPPRSAGGKPLPRDAPAALGPLLEAVLFAATTGAPSAALLRSRASDLRVRRRQETERRAASLGVRLVLPLGLCQLPAFICLGIVPVVLALLPALRS</sequence>
<feature type="transmembrane region" description="Helical" evidence="7">
    <location>
        <begin position="178"/>
        <end position="207"/>
    </location>
</feature>
<evidence type="ECO:0000256" key="2">
    <source>
        <dbReference type="ARBA" id="ARBA00022475"/>
    </source>
</evidence>
<dbReference type="GO" id="GO:0005886">
    <property type="term" value="C:plasma membrane"/>
    <property type="evidence" value="ECO:0007669"/>
    <property type="project" value="UniProtKB-SubCell"/>
</dbReference>
<evidence type="ECO:0000256" key="4">
    <source>
        <dbReference type="ARBA" id="ARBA00022989"/>
    </source>
</evidence>
<name>A0A1R1LHK6_9MICC</name>
<feature type="domain" description="Type II secretion system protein GspF" evidence="9">
    <location>
        <begin position="61"/>
        <end position="196"/>
    </location>
</feature>
<evidence type="ECO:0000256" key="5">
    <source>
        <dbReference type="ARBA" id="ARBA00023136"/>
    </source>
</evidence>
<protein>
    <recommendedName>
        <fullName evidence="9">Type II secretion system protein GspF domain-containing protein</fullName>
    </recommendedName>
</protein>
<dbReference type="InterPro" id="IPR018076">
    <property type="entry name" value="T2SS_GspF_dom"/>
</dbReference>
<organism evidence="10 11">
    <name type="scientific">Tersicoccus phoenicis</name>
    <dbReference type="NCBI Taxonomy" id="554083"/>
    <lineage>
        <taxon>Bacteria</taxon>
        <taxon>Bacillati</taxon>
        <taxon>Actinomycetota</taxon>
        <taxon>Actinomycetes</taxon>
        <taxon>Micrococcales</taxon>
        <taxon>Micrococcaceae</taxon>
        <taxon>Tersicoccus</taxon>
    </lineage>
</organism>
<evidence type="ECO:0000256" key="1">
    <source>
        <dbReference type="ARBA" id="ARBA00004651"/>
    </source>
</evidence>
<feature type="chain" id="PRO_5012412916" description="Type II secretion system protein GspF domain-containing protein" evidence="8">
    <location>
        <begin position="24"/>
        <end position="212"/>
    </location>
</feature>
<keyword evidence="5 7" id="KW-0472">Membrane</keyword>
<evidence type="ECO:0000313" key="11">
    <source>
        <dbReference type="Proteomes" id="UP000187085"/>
    </source>
</evidence>
<comment type="subcellular location">
    <subcellularLocation>
        <location evidence="1">Cell membrane</location>
        <topology evidence="1">Multi-pass membrane protein</topology>
    </subcellularLocation>
</comment>
<evidence type="ECO:0000256" key="7">
    <source>
        <dbReference type="SAM" id="Phobius"/>
    </source>
</evidence>
<gene>
    <name evidence="10" type="ORF">BKD30_04230</name>
</gene>
<keyword evidence="8" id="KW-0732">Signal</keyword>
<dbReference type="Proteomes" id="UP000187085">
    <property type="component" value="Unassembled WGS sequence"/>
</dbReference>